<keyword evidence="9" id="KW-1185">Reference proteome</keyword>
<protein>
    <submittedName>
        <fullName evidence="8">Jupiter microtubule associated homolog 1b</fullName>
    </submittedName>
</protein>
<evidence type="ECO:0000256" key="5">
    <source>
        <dbReference type="ARBA" id="ARBA00022553"/>
    </source>
</evidence>
<feature type="region of interest" description="Disordered" evidence="7">
    <location>
        <begin position="203"/>
        <end position="249"/>
    </location>
</feature>
<dbReference type="InterPro" id="IPR033335">
    <property type="entry name" value="JUPITER"/>
</dbReference>
<evidence type="ECO:0000313" key="9">
    <source>
        <dbReference type="Proteomes" id="UP000694523"/>
    </source>
</evidence>
<name>A0A8C6U5Z4_9GOBI</name>
<comment type="similarity">
    <text evidence="3">Belongs to the JUPITER family.</text>
</comment>
<dbReference type="GO" id="GO:0005737">
    <property type="term" value="C:cytoplasm"/>
    <property type="evidence" value="ECO:0007669"/>
    <property type="project" value="UniProtKB-SubCell"/>
</dbReference>
<evidence type="ECO:0000313" key="8">
    <source>
        <dbReference type="Ensembl" id="ENSNMLP00000030181.1"/>
    </source>
</evidence>
<dbReference type="Pfam" id="PF17054">
    <property type="entry name" value="JUPITER"/>
    <property type="match status" value="1"/>
</dbReference>
<evidence type="ECO:0000256" key="1">
    <source>
        <dbReference type="ARBA" id="ARBA00004123"/>
    </source>
</evidence>
<dbReference type="PROSITE" id="PS51257">
    <property type="entry name" value="PROKAR_LIPOPROTEIN"/>
    <property type="match status" value="1"/>
</dbReference>
<sequence length="297" mass="32160">MRKQLGGLRPIRGLVWSNVSNGILACADGRALRVGTAEPAAVLPFELLRVGWSPHPFVSPHRRTTTFFYSPPPPHSVFVSPKLAEMTTTTTFQGMDPGSKSSSRVLRPPGGETSLSFGSEESSPRKNKMVSNIFAEPDDPHANRRTEPPTGPATGTLCGEPSAPLRRCQQPILFPKNPQPELTTIHNSGAALVWRQRQQENGQINDNPDEVEGEQDEQEQPNQQKELPQPSDPSGGASAGGRRNPLEASPASSWVKANLFHSNAFLFLKISPTSLSLSHSSPLPTSTCAFLTPDLSF</sequence>
<feature type="compositionally biased region" description="Low complexity" evidence="7">
    <location>
        <begin position="234"/>
        <end position="243"/>
    </location>
</feature>
<dbReference type="GO" id="GO:0005634">
    <property type="term" value="C:nucleus"/>
    <property type="evidence" value="ECO:0007669"/>
    <property type="project" value="UniProtKB-SubCell"/>
</dbReference>
<evidence type="ECO:0000256" key="2">
    <source>
        <dbReference type="ARBA" id="ARBA00004496"/>
    </source>
</evidence>
<evidence type="ECO:0000256" key="3">
    <source>
        <dbReference type="ARBA" id="ARBA00008329"/>
    </source>
</evidence>
<accession>A0A8C6U5Z4</accession>
<organism evidence="8 9">
    <name type="scientific">Neogobius melanostomus</name>
    <name type="common">round goby</name>
    <dbReference type="NCBI Taxonomy" id="47308"/>
    <lineage>
        <taxon>Eukaryota</taxon>
        <taxon>Metazoa</taxon>
        <taxon>Chordata</taxon>
        <taxon>Craniata</taxon>
        <taxon>Vertebrata</taxon>
        <taxon>Euteleostomi</taxon>
        <taxon>Actinopterygii</taxon>
        <taxon>Neopterygii</taxon>
        <taxon>Teleostei</taxon>
        <taxon>Neoteleostei</taxon>
        <taxon>Acanthomorphata</taxon>
        <taxon>Gobiaria</taxon>
        <taxon>Gobiiformes</taxon>
        <taxon>Gobioidei</taxon>
        <taxon>Gobiidae</taxon>
        <taxon>Benthophilinae</taxon>
        <taxon>Neogobiini</taxon>
        <taxon>Neogobius</taxon>
    </lineage>
</organism>
<dbReference type="AlphaFoldDB" id="A0A8C6U5Z4"/>
<reference evidence="8" key="2">
    <citation type="submission" date="2025-09" db="UniProtKB">
        <authorList>
            <consortium name="Ensembl"/>
        </authorList>
    </citation>
    <scope>IDENTIFICATION</scope>
</reference>
<proteinExistence type="inferred from homology"/>
<feature type="compositionally biased region" description="Basic and acidic residues" evidence="7">
    <location>
        <begin position="138"/>
        <end position="147"/>
    </location>
</feature>
<feature type="compositionally biased region" description="Acidic residues" evidence="7">
    <location>
        <begin position="207"/>
        <end position="219"/>
    </location>
</feature>
<reference evidence="8" key="1">
    <citation type="submission" date="2025-08" db="UniProtKB">
        <authorList>
            <consortium name="Ensembl"/>
        </authorList>
    </citation>
    <scope>IDENTIFICATION</scope>
</reference>
<keyword evidence="6" id="KW-0539">Nucleus</keyword>
<evidence type="ECO:0000256" key="4">
    <source>
        <dbReference type="ARBA" id="ARBA00022490"/>
    </source>
</evidence>
<evidence type="ECO:0000256" key="7">
    <source>
        <dbReference type="SAM" id="MobiDB-lite"/>
    </source>
</evidence>
<dbReference type="Proteomes" id="UP000694523">
    <property type="component" value="Unplaced"/>
</dbReference>
<comment type="subcellular location">
    <subcellularLocation>
        <location evidence="2">Cytoplasm</location>
    </subcellularLocation>
    <subcellularLocation>
        <location evidence="1">Nucleus</location>
    </subcellularLocation>
</comment>
<dbReference type="PANTHER" id="PTHR34930">
    <property type="entry name" value="GEO05313P1"/>
    <property type="match status" value="1"/>
</dbReference>
<dbReference type="Ensembl" id="ENSNMLT00000033653.1">
    <property type="protein sequence ID" value="ENSNMLP00000030181.1"/>
    <property type="gene ID" value="ENSNMLG00000019048.1"/>
</dbReference>
<keyword evidence="4" id="KW-0963">Cytoplasm</keyword>
<keyword evidence="5" id="KW-0597">Phosphoprotein</keyword>
<dbReference type="PANTHER" id="PTHR34930:SF4">
    <property type="entry name" value="JUPITER MICROTUBULE ASSOCIATED HOMOLOG 1"/>
    <property type="match status" value="1"/>
</dbReference>
<feature type="compositionally biased region" description="Polar residues" evidence="7">
    <location>
        <begin position="90"/>
        <end position="104"/>
    </location>
</feature>
<feature type="region of interest" description="Disordered" evidence="7">
    <location>
        <begin position="90"/>
        <end position="163"/>
    </location>
</feature>
<evidence type="ECO:0000256" key="6">
    <source>
        <dbReference type="ARBA" id="ARBA00023242"/>
    </source>
</evidence>